<organism evidence="2 3">
    <name type="scientific">Paracoccus aerius</name>
    <dbReference type="NCBI Taxonomy" id="1915382"/>
    <lineage>
        <taxon>Bacteria</taxon>
        <taxon>Pseudomonadati</taxon>
        <taxon>Pseudomonadota</taxon>
        <taxon>Alphaproteobacteria</taxon>
        <taxon>Rhodobacterales</taxon>
        <taxon>Paracoccaceae</taxon>
        <taxon>Paracoccus</taxon>
    </lineage>
</organism>
<protein>
    <submittedName>
        <fullName evidence="2">Uncharacterized protein</fullName>
    </submittedName>
</protein>
<gene>
    <name evidence="2" type="ORF">JL111_10800</name>
</gene>
<comment type="caution">
    <text evidence="2">The sequence shown here is derived from an EMBL/GenBank/DDBJ whole genome shotgun (WGS) entry which is preliminary data.</text>
</comment>
<accession>A0ABS1S8Z6</accession>
<evidence type="ECO:0000256" key="1">
    <source>
        <dbReference type="SAM" id="SignalP"/>
    </source>
</evidence>
<feature type="chain" id="PRO_5046502329" evidence="1">
    <location>
        <begin position="20"/>
        <end position="55"/>
    </location>
</feature>
<dbReference type="Proteomes" id="UP000644749">
    <property type="component" value="Unassembled WGS sequence"/>
</dbReference>
<dbReference type="RefSeq" id="WP_191310305.1">
    <property type="nucleotide sequence ID" value="NZ_BNCL01000008.1"/>
</dbReference>
<keyword evidence="1" id="KW-0732">Signal</keyword>
<name>A0ABS1S8Z6_9RHOB</name>
<feature type="signal peptide" evidence="1">
    <location>
        <begin position="1"/>
        <end position="19"/>
    </location>
</feature>
<reference evidence="2 3" key="1">
    <citation type="submission" date="2021-01" db="EMBL/GenBank/DDBJ databases">
        <title>011410 draft genome.</title>
        <authorList>
            <person name="Lang L."/>
        </authorList>
    </citation>
    <scope>NUCLEOTIDE SEQUENCE [LARGE SCALE GENOMIC DNA]</scope>
    <source>
        <strain evidence="2 3">KCTC 42845</strain>
    </source>
</reference>
<keyword evidence="3" id="KW-1185">Reference proteome</keyword>
<dbReference type="EMBL" id="JAESHT010000008">
    <property type="protein sequence ID" value="MBL3673976.1"/>
    <property type="molecule type" value="Genomic_DNA"/>
</dbReference>
<evidence type="ECO:0000313" key="3">
    <source>
        <dbReference type="Proteomes" id="UP000644749"/>
    </source>
</evidence>
<proteinExistence type="predicted"/>
<sequence>MSIKAVATLLALAPLAAHAEGPDPARSNLSRNDLVKVTLMGTGAATPDRSSREDQ</sequence>
<evidence type="ECO:0000313" key="2">
    <source>
        <dbReference type="EMBL" id="MBL3673976.1"/>
    </source>
</evidence>